<proteinExistence type="inferred from homology"/>
<gene>
    <name evidence="5" type="primary">cheB</name>
    <name evidence="10" type="ORF">ACFQXB_16855</name>
</gene>
<feature type="active site" evidence="5 6">
    <location>
        <position position="211"/>
    </location>
</feature>
<accession>A0ABW2UNL0</accession>
<dbReference type="SMART" id="SM00448">
    <property type="entry name" value="REC"/>
    <property type="match status" value="1"/>
</dbReference>
<dbReference type="PANTHER" id="PTHR42872">
    <property type="entry name" value="PROTEIN-GLUTAMATE METHYLESTERASE/PROTEIN-GLUTAMINE GLUTAMINASE"/>
    <property type="match status" value="1"/>
</dbReference>
<comment type="caution">
    <text evidence="10">The sequence shown here is derived from an EMBL/GenBank/DDBJ whole genome shotgun (WGS) entry which is preliminary data.</text>
</comment>
<evidence type="ECO:0000259" key="8">
    <source>
        <dbReference type="PROSITE" id="PS50110"/>
    </source>
</evidence>
<dbReference type="PROSITE" id="PS50122">
    <property type="entry name" value="CHEB"/>
    <property type="match status" value="1"/>
</dbReference>
<dbReference type="SUPFAM" id="SSF52738">
    <property type="entry name" value="Methylesterase CheB, C-terminal domain"/>
    <property type="match status" value="1"/>
</dbReference>
<dbReference type="CDD" id="cd16432">
    <property type="entry name" value="CheB_Rec"/>
    <property type="match status" value="1"/>
</dbReference>
<dbReference type="InterPro" id="IPR008248">
    <property type="entry name" value="CheB-like"/>
</dbReference>
<feature type="domain" description="Response regulatory" evidence="8">
    <location>
        <begin position="12"/>
        <end position="129"/>
    </location>
</feature>
<evidence type="ECO:0000256" key="4">
    <source>
        <dbReference type="ARBA" id="ARBA00048267"/>
    </source>
</evidence>
<comment type="catalytic activity">
    <reaction evidence="4 5">
        <text>[protein]-L-glutamate 5-O-methyl ester + H2O = L-glutamyl-[protein] + methanol + H(+)</text>
        <dbReference type="Rhea" id="RHEA:23236"/>
        <dbReference type="Rhea" id="RHEA-COMP:10208"/>
        <dbReference type="Rhea" id="RHEA-COMP:10311"/>
        <dbReference type="ChEBI" id="CHEBI:15377"/>
        <dbReference type="ChEBI" id="CHEBI:15378"/>
        <dbReference type="ChEBI" id="CHEBI:17790"/>
        <dbReference type="ChEBI" id="CHEBI:29973"/>
        <dbReference type="ChEBI" id="CHEBI:82795"/>
        <dbReference type="EC" id="3.1.1.61"/>
    </reaction>
</comment>
<dbReference type="CDD" id="cd17541">
    <property type="entry name" value="REC_CheB-like"/>
    <property type="match status" value="1"/>
</dbReference>
<evidence type="ECO:0000313" key="11">
    <source>
        <dbReference type="Proteomes" id="UP001596516"/>
    </source>
</evidence>
<organism evidence="10 11">
    <name type="scientific">Plastorhodobacter daqingensis</name>
    <dbReference type="NCBI Taxonomy" id="1387281"/>
    <lineage>
        <taxon>Bacteria</taxon>
        <taxon>Pseudomonadati</taxon>
        <taxon>Pseudomonadota</taxon>
        <taxon>Alphaproteobacteria</taxon>
        <taxon>Rhodobacterales</taxon>
        <taxon>Paracoccaceae</taxon>
        <taxon>Plastorhodobacter</taxon>
    </lineage>
</organism>
<comment type="similarity">
    <text evidence="5">Belongs to the CheB family.</text>
</comment>
<feature type="modified residue" description="4-aspartylphosphate" evidence="5 7">
    <location>
        <position position="63"/>
    </location>
</feature>
<dbReference type="NCBIfam" id="NF009206">
    <property type="entry name" value="PRK12555.1"/>
    <property type="match status" value="1"/>
</dbReference>
<dbReference type="GO" id="GO:0008984">
    <property type="term" value="F:protein-glutamate methylesterase activity"/>
    <property type="evidence" value="ECO:0007669"/>
    <property type="project" value="UniProtKB-EC"/>
</dbReference>
<keyword evidence="2 5" id="KW-0145">Chemotaxis</keyword>
<dbReference type="Proteomes" id="UP001596516">
    <property type="component" value="Unassembled WGS sequence"/>
</dbReference>
<evidence type="ECO:0000313" key="10">
    <source>
        <dbReference type="EMBL" id="MFC7705853.1"/>
    </source>
</evidence>
<reference evidence="11" key="1">
    <citation type="journal article" date="2019" name="Int. J. Syst. Evol. Microbiol.">
        <title>The Global Catalogue of Microorganisms (GCM) 10K type strain sequencing project: providing services to taxonomists for standard genome sequencing and annotation.</title>
        <authorList>
            <consortium name="The Broad Institute Genomics Platform"/>
            <consortium name="The Broad Institute Genome Sequencing Center for Infectious Disease"/>
            <person name="Wu L."/>
            <person name="Ma J."/>
        </authorList>
    </citation>
    <scope>NUCLEOTIDE SEQUENCE [LARGE SCALE GENOMIC DNA]</scope>
    <source>
        <strain evidence="11">CGMCC 1.12750</strain>
    </source>
</reference>
<evidence type="ECO:0000256" key="3">
    <source>
        <dbReference type="ARBA" id="ARBA00022801"/>
    </source>
</evidence>
<dbReference type="Pfam" id="PF00072">
    <property type="entry name" value="Response_reg"/>
    <property type="match status" value="1"/>
</dbReference>
<dbReference type="EMBL" id="JBHTFQ010000011">
    <property type="protein sequence ID" value="MFC7705853.1"/>
    <property type="molecule type" value="Genomic_DNA"/>
</dbReference>
<dbReference type="RefSeq" id="WP_377406175.1">
    <property type="nucleotide sequence ID" value="NZ_JBHTFQ010000011.1"/>
</dbReference>
<evidence type="ECO:0000256" key="1">
    <source>
        <dbReference type="ARBA" id="ARBA00022490"/>
    </source>
</evidence>
<sequence length="371" mass="39270">MVTPPARPQATRVLIVDDSAAARAMLKMIIESDPALTVMAAVPDAFAAARRMREELPDAILLDLELPGMDGLTFLRKIMQQHPLPVIVCSSHVAEGSSAMMTALELGAVEVIVKPAPRTPDERQEAAIRICDAIRAATSTRRSAGRGDLRPLAPGPKLTADEILPPLAHIRPTPRTGPVVCIGASTGGTEALRAILTELPASAPPIVVVQHMPQGFTAAFARRLDSLCALSVTEAADGDPVLPGQVLIAPGDRHLLLRRRNLAYRVAVVGGPYVCRHRPAVDVLFRSAAQDAAGNALGIILTGMGDDGARSMLEMHQAGAMTVAQDEDSCVVYGMPREAMRLGGVTRQEPLHRIPALIMQFARNHATGAAG</sequence>
<comment type="subcellular location">
    <subcellularLocation>
        <location evidence="5">Cytoplasm</location>
    </subcellularLocation>
</comment>
<comment type="catalytic activity">
    <reaction evidence="5">
        <text>L-glutaminyl-[protein] + H2O = L-glutamyl-[protein] + NH4(+)</text>
        <dbReference type="Rhea" id="RHEA:16441"/>
        <dbReference type="Rhea" id="RHEA-COMP:10207"/>
        <dbReference type="Rhea" id="RHEA-COMP:10208"/>
        <dbReference type="ChEBI" id="CHEBI:15377"/>
        <dbReference type="ChEBI" id="CHEBI:28938"/>
        <dbReference type="ChEBI" id="CHEBI:29973"/>
        <dbReference type="ChEBI" id="CHEBI:30011"/>
        <dbReference type="EC" id="3.5.1.44"/>
    </reaction>
</comment>
<feature type="domain" description="CheB-type methylesterase" evidence="9">
    <location>
        <begin position="174"/>
        <end position="365"/>
    </location>
</feature>
<dbReference type="PROSITE" id="PS50110">
    <property type="entry name" value="RESPONSE_REGULATORY"/>
    <property type="match status" value="1"/>
</dbReference>
<evidence type="ECO:0000256" key="5">
    <source>
        <dbReference type="HAMAP-Rule" id="MF_00099"/>
    </source>
</evidence>
<dbReference type="NCBIfam" id="NF001965">
    <property type="entry name" value="PRK00742.1"/>
    <property type="match status" value="1"/>
</dbReference>
<dbReference type="InterPro" id="IPR000673">
    <property type="entry name" value="Sig_transdc_resp-reg_Me-estase"/>
</dbReference>
<dbReference type="Pfam" id="PF01339">
    <property type="entry name" value="CheB_methylest"/>
    <property type="match status" value="1"/>
</dbReference>
<evidence type="ECO:0000256" key="2">
    <source>
        <dbReference type="ARBA" id="ARBA00022500"/>
    </source>
</evidence>
<dbReference type="InterPro" id="IPR035909">
    <property type="entry name" value="CheB_C"/>
</dbReference>
<dbReference type="InterPro" id="IPR011006">
    <property type="entry name" value="CheY-like_superfamily"/>
</dbReference>
<dbReference type="EC" id="3.5.1.44" evidence="5"/>
<dbReference type="EC" id="3.1.1.61" evidence="5"/>
<keyword evidence="3 5" id="KW-0378">Hydrolase</keyword>
<evidence type="ECO:0000259" key="9">
    <source>
        <dbReference type="PROSITE" id="PS50122"/>
    </source>
</evidence>
<keyword evidence="1 5" id="KW-0963">Cytoplasm</keyword>
<feature type="active site" evidence="5 6">
    <location>
        <position position="307"/>
    </location>
</feature>
<dbReference type="PIRSF" id="PIRSF000876">
    <property type="entry name" value="RR_chemtxs_CheB"/>
    <property type="match status" value="1"/>
</dbReference>
<comment type="function">
    <text evidence="5">Involved in chemotaxis. Part of a chemotaxis signal transduction system that modulates chemotaxis in response to various stimuli. Catalyzes the demethylation of specific methylglutamate residues introduced into the chemoreceptors (methyl-accepting chemotaxis proteins or MCP) by CheR. Also mediates the irreversible deamidation of specific glutamine residues to glutamic acid.</text>
</comment>
<dbReference type="Gene3D" id="3.40.50.2300">
    <property type="match status" value="1"/>
</dbReference>
<dbReference type="PANTHER" id="PTHR42872:SF6">
    <property type="entry name" value="PROTEIN-GLUTAMATE METHYLESTERASE_PROTEIN-GLUTAMINE GLUTAMINASE"/>
    <property type="match status" value="1"/>
</dbReference>
<name>A0ABW2UNL0_9RHOB</name>
<keyword evidence="11" id="KW-1185">Reference proteome</keyword>
<dbReference type="SUPFAM" id="SSF52172">
    <property type="entry name" value="CheY-like"/>
    <property type="match status" value="1"/>
</dbReference>
<comment type="domain">
    <text evidence="5">Contains a C-terminal catalytic domain, and an N-terminal region which modulates catalytic activity.</text>
</comment>
<dbReference type="HAMAP" id="MF_00099">
    <property type="entry name" value="CheB_chemtxs"/>
    <property type="match status" value="1"/>
</dbReference>
<comment type="PTM">
    <text evidence="5">Phosphorylated by CheA. Phosphorylation of the N-terminal regulatory domain activates the methylesterase activity.</text>
</comment>
<dbReference type="InterPro" id="IPR001789">
    <property type="entry name" value="Sig_transdc_resp-reg_receiver"/>
</dbReference>
<feature type="active site" evidence="5 6">
    <location>
        <position position="185"/>
    </location>
</feature>
<evidence type="ECO:0000256" key="6">
    <source>
        <dbReference type="PROSITE-ProRule" id="PRU00050"/>
    </source>
</evidence>
<protein>
    <recommendedName>
        <fullName evidence="5">Protein-glutamate methylesterase/protein-glutamine glutaminase</fullName>
        <ecNumber evidence="5">3.1.1.61</ecNumber>
        <ecNumber evidence="5">3.5.1.44</ecNumber>
    </recommendedName>
</protein>
<keyword evidence="5 7" id="KW-0597">Phosphoprotein</keyword>
<evidence type="ECO:0000256" key="7">
    <source>
        <dbReference type="PROSITE-ProRule" id="PRU00169"/>
    </source>
</evidence>
<dbReference type="Gene3D" id="3.40.50.180">
    <property type="entry name" value="Methylesterase CheB, C-terminal domain"/>
    <property type="match status" value="1"/>
</dbReference>